<dbReference type="HOGENOM" id="CLU_016145_0_0_1"/>
<keyword evidence="8" id="KW-0238">DNA-binding</keyword>
<feature type="region of interest" description="Disordered" evidence="12">
    <location>
        <begin position="187"/>
        <end position="208"/>
    </location>
</feature>
<evidence type="ECO:0000256" key="12">
    <source>
        <dbReference type="SAM" id="MobiDB-lite"/>
    </source>
</evidence>
<dbReference type="GO" id="GO:0005668">
    <property type="term" value="C:RNA polymerase transcription factor SL1 complex"/>
    <property type="evidence" value="ECO:0007669"/>
    <property type="project" value="EnsemblMetazoa"/>
</dbReference>
<proteinExistence type="inferred from homology"/>
<dbReference type="GO" id="GO:0070860">
    <property type="term" value="C:RNA polymerase I core factor complex"/>
    <property type="evidence" value="ECO:0007669"/>
    <property type="project" value="InterPro"/>
</dbReference>
<dbReference type="eggNOG" id="ENOG502S10D">
    <property type="taxonomic scope" value="Eukaryota"/>
</dbReference>
<keyword evidence="9" id="KW-0804">Transcription</keyword>
<dbReference type="Proteomes" id="UP000007798">
    <property type="component" value="Unassembled WGS sequence"/>
</dbReference>
<evidence type="ECO:0000256" key="3">
    <source>
        <dbReference type="ARBA" id="ARBA00018994"/>
    </source>
</evidence>
<evidence type="ECO:0000256" key="6">
    <source>
        <dbReference type="ARBA" id="ARBA00022833"/>
    </source>
</evidence>
<dbReference type="PANTHER" id="PTHR31576">
    <property type="entry name" value="TATA BOX-BINDING PROTEIN-ASSOCIATED FACTOR RNA POLYMERASE I SUBUNIT B"/>
    <property type="match status" value="1"/>
</dbReference>
<keyword evidence="10" id="KW-0539">Nucleus</keyword>
<evidence type="ECO:0000256" key="1">
    <source>
        <dbReference type="ARBA" id="ARBA00004604"/>
    </source>
</evidence>
<accession>B4NA49</accession>
<dbReference type="GO" id="GO:0008270">
    <property type="term" value="F:zinc ion binding"/>
    <property type="evidence" value="ECO:0007669"/>
    <property type="project" value="UniProtKB-KW"/>
</dbReference>
<keyword evidence="16" id="KW-1185">Reference proteome</keyword>
<evidence type="ECO:0000256" key="2">
    <source>
        <dbReference type="ARBA" id="ARBA00006899"/>
    </source>
</evidence>
<evidence type="ECO:0000256" key="5">
    <source>
        <dbReference type="ARBA" id="ARBA00022771"/>
    </source>
</evidence>
<dbReference type="FunCoup" id="B4NA49">
    <property type="interactions" value="546"/>
</dbReference>
<gene>
    <name evidence="15" type="primary">Dwil\GK11430</name>
    <name evidence="15" type="ORF">Dwil_GK11430</name>
</gene>
<feature type="domain" description="Rrn7/TAF1B C-terminal cyclin" evidence="14">
    <location>
        <begin position="331"/>
        <end position="467"/>
    </location>
</feature>
<dbReference type="OrthoDB" id="10069252at2759"/>
<dbReference type="Pfam" id="PF20645">
    <property type="entry name" value="Rrn7_cyclin_C"/>
    <property type="match status" value="1"/>
</dbReference>
<organism evidence="15 16">
    <name type="scientific">Drosophila willistoni</name>
    <name type="common">Fruit fly</name>
    <dbReference type="NCBI Taxonomy" id="7260"/>
    <lineage>
        <taxon>Eukaryota</taxon>
        <taxon>Metazoa</taxon>
        <taxon>Ecdysozoa</taxon>
        <taxon>Arthropoda</taxon>
        <taxon>Hexapoda</taxon>
        <taxon>Insecta</taxon>
        <taxon>Pterygota</taxon>
        <taxon>Neoptera</taxon>
        <taxon>Endopterygota</taxon>
        <taxon>Diptera</taxon>
        <taxon>Brachycera</taxon>
        <taxon>Muscomorpha</taxon>
        <taxon>Ephydroidea</taxon>
        <taxon>Drosophilidae</taxon>
        <taxon>Drosophila</taxon>
        <taxon>Sophophora</taxon>
    </lineage>
</organism>
<keyword evidence="7" id="KW-0805">Transcription regulation</keyword>
<dbReference type="KEGG" id="dwi:6646943"/>
<dbReference type="InterPro" id="IPR021752">
    <property type="entry name" value="TF_Rrn7_Zf"/>
</dbReference>
<dbReference type="InParanoid" id="B4NA49"/>
<sequence>MDQANEVMEIDHMVCDICGERTFQELAGFYYCIECGTKKEQLAMAVEISAEDTFNDTSKHASSYAVKKQKRKSEDVDTDITSWEFYNYVLRGFLQELLNMGAKPELKLMTLQVWAAYMGRMEVAFCNNNELGLPKLNVRVLARDARIIYNHKQAKRKRIRNQSKETSLVEDERTNWRHWRKTKRKLDASGYSQKDAPSESTSQANQSIKLQWSQNARKSLKCQMPLKHLDKHSVDSSGSMQCHGLRPKAKTLNHFDRNIYCLNITKLYVVLGIALNLVEDDIQLSDLLRFIDEEHITGRNVLSYLPEHVAIHGNRLLKDIEFSQHLDKCRYKFIRMNIAQMSRFIDLNGFQKPNLNDLAQRYVYELSLPPMVASYVISLMDLMPPTFEPVFGLQTYPRYEARVMAYIVYVLKLLFGLDDVKERSISQSAQTINKQLLQAASDEASSSKLLFVYTEWMEFVELRKVLVAHYNESFAQRFGVKTQLERQVDDMLIKERKEKDQEYNLNETLTPALQRQQDNIRLIFETLLSEVYGESSTESASKDHIEFQPTLTPAHSYFKRLLLYASRAEESERMSVKIPNYMYEEHSERQLAPFKNQTTELAERLATQGFNLRVEELACQQDYENVGIFQTLLNKRRKPQESRANCDIEMDQWLEELSRKEKRPAFIFRQPTAKYGAQYQLRVQERAIRRDKLESNNPFWKVQATPTYILNLPNEQISLNNLTSIQIFDETNMDPLKLPLEKPRRHLERSPNKSDVQDELQQPKVERDDEDHEEDASRQELVLNISNFDCWLLHGYISKIRDTDKRELRVLFPCSFRWLLDMCAATIGVPWEVLYEQLLVLEVMFHYGVEDLNNHNDLLRLKYNTMNKDLNLLTKTFRDMW</sequence>
<dbReference type="Pfam" id="PF11781">
    <property type="entry name" value="Zn_ribbon_RRN7"/>
    <property type="match status" value="1"/>
</dbReference>
<dbReference type="OMA" id="REGYYYC"/>
<dbReference type="EMBL" id="CH964232">
    <property type="protein sequence ID" value="EDW80692.1"/>
    <property type="molecule type" value="Genomic_DNA"/>
</dbReference>
<dbReference type="PANTHER" id="PTHR31576:SF2">
    <property type="entry name" value="TATA BOX-BINDING PROTEIN-ASSOCIATED FACTOR RNA POLYMERASE I SUBUNIT B"/>
    <property type="match status" value="1"/>
</dbReference>
<dbReference type="PhylomeDB" id="B4NA49"/>
<keyword evidence="5" id="KW-0863">Zinc-finger</keyword>
<name>B4NA49_DROWI</name>
<dbReference type="AlphaFoldDB" id="B4NA49"/>
<feature type="domain" description="RRN7-type" evidence="13">
    <location>
        <begin position="10"/>
        <end position="40"/>
    </location>
</feature>
<evidence type="ECO:0000256" key="4">
    <source>
        <dbReference type="ARBA" id="ARBA00022723"/>
    </source>
</evidence>
<evidence type="ECO:0000259" key="13">
    <source>
        <dbReference type="Pfam" id="PF11781"/>
    </source>
</evidence>
<evidence type="ECO:0000256" key="7">
    <source>
        <dbReference type="ARBA" id="ARBA00023015"/>
    </source>
</evidence>
<dbReference type="InterPro" id="IPR048538">
    <property type="entry name" value="Rrn7_cyclin_C"/>
</dbReference>
<feature type="compositionally biased region" description="Polar residues" evidence="12">
    <location>
        <begin position="198"/>
        <end position="208"/>
    </location>
</feature>
<comment type="subcellular location">
    <subcellularLocation>
        <location evidence="1">Nucleus</location>
        <location evidence="1">Nucleolus</location>
    </subcellularLocation>
</comment>
<dbReference type="GO" id="GO:0042790">
    <property type="term" value="P:nucleolar large rRNA transcription by RNA polymerase I"/>
    <property type="evidence" value="ECO:0007669"/>
    <property type="project" value="EnsemblMetazoa"/>
</dbReference>
<dbReference type="GO" id="GO:0001164">
    <property type="term" value="F:RNA polymerase I core promoter sequence-specific DNA binding"/>
    <property type="evidence" value="ECO:0007669"/>
    <property type="project" value="InterPro"/>
</dbReference>
<comment type="similarity">
    <text evidence="2">Belongs to the RRN7/TAF1B family.</text>
</comment>
<feature type="region of interest" description="Disordered" evidence="12">
    <location>
        <begin position="744"/>
        <end position="776"/>
    </location>
</feature>
<evidence type="ECO:0000259" key="14">
    <source>
        <dbReference type="Pfam" id="PF20645"/>
    </source>
</evidence>
<reference evidence="15 16" key="1">
    <citation type="journal article" date="2007" name="Nature">
        <title>Evolution of genes and genomes on the Drosophila phylogeny.</title>
        <authorList>
            <consortium name="Drosophila 12 Genomes Consortium"/>
            <person name="Clark A.G."/>
            <person name="Eisen M.B."/>
            <person name="Smith D.R."/>
            <person name="Bergman C.M."/>
            <person name="Oliver B."/>
            <person name="Markow T.A."/>
            <person name="Kaufman T.C."/>
            <person name="Kellis M."/>
            <person name="Gelbart W."/>
            <person name="Iyer V.N."/>
            <person name="Pollard D.A."/>
            <person name="Sackton T.B."/>
            <person name="Larracuente A.M."/>
            <person name="Singh N.D."/>
            <person name="Abad J.P."/>
            <person name="Abt D.N."/>
            <person name="Adryan B."/>
            <person name="Aguade M."/>
            <person name="Akashi H."/>
            <person name="Anderson W.W."/>
            <person name="Aquadro C.F."/>
            <person name="Ardell D.H."/>
            <person name="Arguello R."/>
            <person name="Artieri C.G."/>
            <person name="Barbash D.A."/>
            <person name="Barker D."/>
            <person name="Barsanti P."/>
            <person name="Batterham P."/>
            <person name="Batzoglou S."/>
            <person name="Begun D."/>
            <person name="Bhutkar A."/>
            <person name="Blanco E."/>
            <person name="Bosak S.A."/>
            <person name="Bradley R.K."/>
            <person name="Brand A.D."/>
            <person name="Brent M.R."/>
            <person name="Brooks A.N."/>
            <person name="Brown R.H."/>
            <person name="Butlin R.K."/>
            <person name="Caggese C."/>
            <person name="Calvi B.R."/>
            <person name="Bernardo de Carvalho A."/>
            <person name="Caspi A."/>
            <person name="Castrezana S."/>
            <person name="Celniker S.E."/>
            <person name="Chang J.L."/>
            <person name="Chapple C."/>
            <person name="Chatterji S."/>
            <person name="Chinwalla A."/>
            <person name="Civetta A."/>
            <person name="Clifton S.W."/>
            <person name="Comeron J.M."/>
            <person name="Costello J.C."/>
            <person name="Coyne J.A."/>
            <person name="Daub J."/>
            <person name="David R.G."/>
            <person name="Delcher A.L."/>
            <person name="Delehaunty K."/>
            <person name="Do C.B."/>
            <person name="Ebling H."/>
            <person name="Edwards K."/>
            <person name="Eickbush T."/>
            <person name="Evans J.D."/>
            <person name="Filipski A."/>
            <person name="Findeiss S."/>
            <person name="Freyhult E."/>
            <person name="Fulton L."/>
            <person name="Fulton R."/>
            <person name="Garcia A.C."/>
            <person name="Gardiner A."/>
            <person name="Garfield D.A."/>
            <person name="Garvin B.E."/>
            <person name="Gibson G."/>
            <person name="Gilbert D."/>
            <person name="Gnerre S."/>
            <person name="Godfrey J."/>
            <person name="Good R."/>
            <person name="Gotea V."/>
            <person name="Gravely B."/>
            <person name="Greenberg A.J."/>
            <person name="Griffiths-Jones S."/>
            <person name="Gross S."/>
            <person name="Guigo R."/>
            <person name="Gustafson E.A."/>
            <person name="Haerty W."/>
            <person name="Hahn M.W."/>
            <person name="Halligan D.L."/>
            <person name="Halpern A.L."/>
            <person name="Halter G.M."/>
            <person name="Han M.V."/>
            <person name="Heger A."/>
            <person name="Hillier L."/>
            <person name="Hinrichs A.S."/>
            <person name="Holmes I."/>
            <person name="Hoskins R.A."/>
            <person name="Hubisz M.J."/>
            <person name="Hultmark D."/>
            <person name="Huntley M.A."/>
            <person name="Jaffe D.B."/>
            <person name="Jagadeeshan S."/>
            <person name="Jeck W.R."/>
            <person name="Johnson J."/>
            <person name="Jones C.D."/>
            <person name="Jordan W.C."/>
            <person name="Karpen G.H."/>
            <person name="Kataoka E."/>
            <person name="Keightley P.D."/>
            <person name="Kheradpour P."/>
            <person name="Kirkness E.F."/>
            <person name="Koerich L.B."/>
            <person name="Kristiansen K."/>
            <person name="Kudrna D."/>
            <person name="Kulathinal R.J."/>
            <person name="Kumar S."/>
            <person name="Kwok R."/>
            <person name="Lander E."/>
            <person name="Langley C.H."/>
            <person name="Lapoint R."/>
            <person name="Lazzaro B.P."/>
            <person name="Lee S.J."/>
            <person name="Levesque L."/>
            <person name="Li R."/>
            <person name="Lin C.F."/>
            <person name="Lin M.F."/>
            <person name="Lindblad-Toh K."/>
            <person name="Llopart A."/>
            <person name="Long M."/>
            <person name="Low L."/>
            <person name="Lozovsky E."/>
            <person name="Lu J."/>
            <person name="Luo M."/>
            <person name="Machado C.A."/>
            <person name="Makalowski W."/>
            <person name="Marzo M."/>
            <person name="Matsuda M."/>
            <person name="Matzkin L."/>
            <person name="McAllister B."/>
            <person name="McBride C.S."/>
            <person name="McKernan B."/>
            <person name="McKernan K."/>
            <person name="Mendez-Lago M."/>
            <person name="Minx P."/>
            <person name="Mollenhauer M.U."/>
            <person name="Montooth K."/>
            <person name="Mount S.M."/>
            <person name="Mu X."/>
            <person name="Myers E."/>
            <person name="Negre B."/>
            <person name="Newfeld S."/>
            <person name="Nielsen R."/>
            <person name="Noor M.A."/>
            <person name="O'Grady P."/>
            <person name="Pachter L."/>
            <person name="Papaceit M."/>
            <person name="Parisi M.J."/>
            <person name="Parisi M."/>
            <person name="Parts L."/>
            <person name="Pedersen J.S."/>
            <person name="Pesole G."/>
            <person name="Phillippy A.M."/>
            <person name="Ponting C.P."/>
            <person name="Pop M."/>
            <person name="Porcelli D."/>
            <person name="Powell J.R."/>
            <person name="Prohaska S."/>
            <person name="Pruitt K."/>
            <person name="Puig M."/>
            <person name="Quesneville H."/>
            <person name="Ram K.R."/>
            <person name="Rand D."/>
            <person name="Rasmussen M.D."/>
            <person name="Reed L.K."/>
            <person name="Reenan R."/>
            <person name="Reily A."/>
            <person name="Remington K.A."/>
            <person name="Rieger T.T."/>
            <person name="Ritchie M.G."/>
            <person name="Robin C."/>
            <person name="Rogers Y.H."/>
            <person name="Rohde C."/>
            <person name="Rozas J."/>
            <person name="Rubenfield M.J."/>
            <person name="Ruiz A."/>
            <person name="Russo S."/>
            <person name="Salzberg S.L."/>
            <person name="Sanchez-Gracia A."/>
            <person name="Saranga D.J."/>
            <person name="Sato H."/>
            <person name="Schaeffer S.W."/>
            <person name="Schatz M.C."/>
            <person name="Schlenke T."/>
            <person name="Schwartz R."/>
            <person name="Segarra C."/>
            <person name="Singh R.S."/>
            <person name="Sirot L."/>
            <person name="Sirota M."/>
            <person name="Sisneros N.B."/>
            <person name="Smith C.D."/>
            <person name="Smith T.F."/>
            <person name="Spieth J."/>
            <person name="Stage D.E."/>
            <person name="Stark A."/>
            <person name="Stephan W."/>
            <person name="Strausberg R.L."/>
            <person name="Strempel S."/>
            <person name="Sturgill D."/>
            <person name="Sutton G."/>
            <person name="Sutton G.G."/>
            <person name="Tao W."/>
            <person name="Teichmann S."/>
            <person name="Tobari Y.N."/>
            <person name="Tomimura Y."/>
            <person name="Tsolas J.M."/>
            <person name="Valente V.L."/>
            <person name="Venter E."/>
            <person name="Venter J.C."/>
            <person name="Vicario S."/>
            <person name="Vieira F.G."/>
            <person name="Vilella A.J."/>
            <person name="Villasante A."/>
            <person name="Walenz B."/>
            <person name="Wang J."/>
            <person name="Wasserman M."/>
            <person name="Watts T."/>
            <person name="Wilson D."/>
            <person name="Wilson R.K."/>
            <person name="Wing R.A."/>
            <person name="Wolfner M.F."/>
            <person name="Wong A."/>
            <person name="Wong G.K."/>
            <person name="Wu C.I."/>
            <person name="Wu G."/>
            <person name="Yamamoto D."/>
            <person name="Yang H.P."/>
            <person name="Yang S.P."/>
            <person name="Yorke J.A."/>
            <person name="Yoshida K."/>
            <person name="Zdobnov E."/>
            <person name="Zhang P."/>
            <person name="Zhang Y."/>
            <person name="Zimin A.V."/>
            <person name="Baldwin J."/>
            <person name="Abdouelleil A."/>
            <person name="Abdulkadir J."/>
            <person name="Abebe A."/>
            <person name="Abera B."/>
            <person name="Abreu J."/>
            <person name="Acer S.C."/>
            <person name="Aftuck L."/>
            <person name="Alexander A."/>
            <person name="An P."/>
            <person name="Anderson E."/>
            <person name="Anderson S."/>
            <person name="Arachi H."/>
            <person name="Azer M."/>
            <person name="Bachantsang P."/>
            <person name="Barry A."/>
            <person name="Bayul T."/>
            <person name="Berlin A."/>
            <person name="Bessette D."/>
            <person name="Bloom T."/>
            <person name="Blye J."/>
            <person name="Boguslavskiy L."/>
            <person name="Bonnet C."/>
            <person name="Boukhgalter B."/>
            <person name="Bourzgui I."/>
            <person name="Brown A."/>
            <person name="Cahill P."/>
            <person name="Channer S."/>
            <person name="Cheshatsang Y."/>
            <person name="Chuda L."/>
            <person name="Citroen M."/>
            <person name="Collymore A."/>
            <person name="Cooke P."/>
            <person name="Costello M."/>
            <person name="D'Aco K."/>
            <person name="Daza R."/>
            <person name="De Haan G."/>
            <person name="DeGray S."/>
            <person name="DeMaso C."/>
            <person name="Dhargay N."/>
            <person name="Dooley K."/>
            <person name="Dooley E."/>
            <person name="Doricent M."/>
            <person name="Dorje P."/>
            <person name="Dorjee K."/>
            <person name="Dupes A."/>
            <person name="Elong R."/>
            <person name="Falk J."/>
            <person name="Farina A."/>
            <person name="Faro S."/>
            <person name="Ferguson D."/>
            <person name="Fisher S."/>
            <person name="Foley C.D."/>
            <person name="Franke A."/>
            <person name="Friedrich D."/>
            <person name="Gadbois L."/>
            <person name="Gearin G."/>
            <person name="Gearin C.R."/>
            <person name="Giannoukos G."/>
            <person name="Goode T."/>
            <person name="Graham J."/>
            <person name="Grandbois E."/>
            <person name="Grewal S."/>
            <person name="Gyaltsen K."/>
            <person name="Hafez N."/>
            <person name="Hagos B."/>
            <person name="Hall J."/>
            <person name="Henson C."/>
            <person name="Hollinger A."/>
            <person name="Honan T."/>
            <person name="Huard M.D."/>
            <person name="Hughes L."/>
            <person name="Hurhula B."/>
            <person name="Husby M.E."/>
            <person name="Kamat A."/>
            <person name="Kanga B."/>
            <person name="Kashin S."/>
            <person name="Khazanovich D."/>
            <person name="Kisner P."/>
            <person name="Lance K."/>
            <person name="Lara M."/>
            <person name="Lee W."/>
            <person name="Lennon N."/>
            <person name="Letendre F."/>
            <person name="LeVine R."/>
            <person name="Lipovsky A."/>
            <person name="Liu X."/>
            <person name="Liu J."/>
            <person name="Liu S."/>
            <person name="Lokyitsang T."/>
            <person name="Lokyitsang Y."/>
            <person name="Lubonja R."/>
            <person name="Lui A."/>
            <person name="MacDonald P."/>
            <person name="Magnisalis V."/>
            <person name="Maru K."/>
            <person name="Matthews C."/>
            <person name="McCusker W."/>
            <person name="McDonough S."/>
            <person name="Mehta T."/>
            <person name="Meldrim J."/>
            <person name="Meneus L."/>
            <person name="Mihai O."/>
            <person name="Mihalev A."/>
            <person name="Mihova T."/>
            <person name="Mittelman R."/>
            <person name="Mlenga V."/>
            <person name="Montmayeur A."/>
            <person name="Mulrain L."/>
            <person name="Navidi A."/>
            <person name="Naylor J."/>
            <person name="Negash T."/>
            <person name="Nguyen T."/>
            <person name="Nguyen N."/>
            <person name="Nicol R."/>
            <person name="Norbu C."/>
            <person name="Norbu N."/>
            <person name="Novod N."/>
            <person name="O'Neill B."/>
            <person name="Osman S."/>
            <person name="Markiewicz E."/>
            <person name="Oyono O.L."/>
            <person name="Patti C."/>
            <person name="Phunkhang P."/>
            <person name="Pierre F."/>
            <person name="Priest M."/>
            <person name="Raghuraman S."/>
            <person name="Rege F."/>
            <person name="Reyes R."/>
            <person name="Rise C."/>
            <person name="Rogov P."/>
            <person name="Ross K."/>
            <person name="Ryan E."/>
            <person name="Settipalli S."/>
            <person name="Shea T."/>
            <person name="Sherpa N."/>
            <person name="Shi L."/>
            <person name="Shih D."/>
            <person name="Sparrow T."/>
            <person name="Spaulding J."/>
            <person name="Stalker J."/>
            <person name="Stange-Thomann N."/>
            <person name="Stavropoulos S."/>
            <person name="Stone C."/>
            <person name="Strader C."/>
            <person name="Tesfaye S."/>
            <person name="Thomson T."/>
            <person name="Thoulutsang Y."/>
            <person name="Thoulutsang D."/>
            <person name="Topham K."/>
            <person name="Topping I."/>
            <person name="Tsamla T."/>
            <person name="Vassiliev H."/>
            <person name="Vo A."/>
            <person name="Wangchuk T."/>
            <person name="Wangdi T."/>
            <person name="Weiand M."/>
            <person name="Wilkinson J."/>
            <person name="Wilson A."/>
            <person name="Yadav S."/>
            <person name="Young G."/>
            <person name="Yu Q."/>
            <person name="Zembek L."/>
            <person name="Zhong D."/>
            <person name="Zimmer A."/>
            <person name="Zwirko Z."/>
            <person name="Jaffe D.B."/>
            <person name="Alvarez P."/>
            <person name="Brockman W."/>
            <person name="Butler J."/>
            <person name="Chin C."/>
            <person name="Gnerre S."/>
            <person name="Grabherr M."/>
            <person name="Kleber M."/>
            <person name="Mauceli E."/>
            <person name="MacCallum I."/>
        </authorList>
    </citation>
    <scope>NUCLEOTIDE SEQUENCE [LARGE SCALE GENOMIC DNA]</scope>
    <source>
        <strain evidence="16">Tucson 14030-0811.24</strain>
    </source>
</reference>
<evidence type="ECO:0000256" key="8">
    <source>
        <dbReference type="ARBA" id="ARBA00023125"/>
    </source>
</evidence>
<keyword evidence="6" id="KW-0862">Zinc</keyword>
<keyword evidence="4" id="KW-0479">Metal-binding</keyword>
<dbReference type="InterPro" id="IPR033599">
    <property type="entry name" value="TAF1B/Rrn7"/>
</dbReference>
<evidence type="ECO:0000313" key="15">
    <source>
        <dbReference type="EMBL" id="EDW80692.1"/>
    </source>
</evidence>
<evidence type="ECO:0000256" key="11">
    <source>
        <dbReference type="ARBA" id="ARBA00032500"/>
    </source>
</evidence>
<dbReference type="STRING" id="7260.B4NA49"/>
<protein>
    <recommendedName>
        <fullName evidence="3">TATA box-binding protein-associated factor RNA polymerase I subunit B</fullName>
    </recommendedName>
    <alternativeName>
        <fullName evidence="11">TATA box-binding protein-associated factor 1B</fullName>
    </alternativeName>
</protein>
<evidence type="ECO:0000256" key="9">
    <source>
        <dbReference type="ARBA" id="ARBA00023163"/>
    </source>
</evidence>
<evidence type="ECO:0000256" key="10">
    <source>
        <dbReference type="ARBA" id="ARBA00023242"/>
    </source>
</evidence>
<evidence type="ECO:0000313" key="16">
    <source>
        <dbReference type="Proteomes" id="UP000007798"/>
    </source>
</evidence>